<gene>
    <name evidence="1" type="ORF">K3G42_032739</name>
</gene>
<name>A0ACB8EN68_9SAUR</name>
<organism evidence="1 2">
    <name type="scientific">Sphaerodactylus townsendi</name>
    <dbReference type="NCBI Taxonomy" id="933632"/>
    <lineage>
        <taxon>Eukaryota</taxon>
        <taxon>Metazoa</taxon>
        <taxon>Chordata</taxon>
        <taxon>Craniata</taxon>
        <taxon>Vertebrata</taxon>
        <taxon>Euteleostomi</taxon>
        <taxon>Lepidosauria</taxon>
        <taxon>Squamata</taxon>
        <taxon>Bifurcata</taxon>
        <taxon>Gekkota</taxon>
        <taxon>Sphaerodactylidae</taxon>
        <taxon>Sphaerodactylus</taxon>
    </lineage>
</organism>
<keyword evidence="2" id="KW-1185">Reference proteome</keyword>
<dbReference type="EMBL" id="CM037616">
    <property type="protein sequence ID" value="KAH7993943.1"/>
    <property type="molecule type" value="Genomic_DNA"/>
</dbReference>
<evidence type="ECO:0000313" key="1">
    <source>
        <dbReference type="EMBL" id="KAH7993943.1"/>
    </source>
</evidence>
<proteinExistence type="predicted"/>
<dbReference type="Proteomes" id="UP000827872">
    <property type="component" value="Linkage Group LG03"/>
</dbReference>
<accession>A0ACB8EN68</accession>
<protein>
    <submittedName>
        <fullName evidence="1">Uncharacterized protein</fullName>
    </submittedName>
</protein>
<reference evidence="1" key="1">
    <citation type="submission" date="2021-08" db="EMBL/GenBank/DDBJ databases">
        <title>The first chromosome-level gecko genome reveals the dynamic sex chromosomes of Neotropical dwarf geckos (Sphaerodactylidae: Sphaerodactylus).</title>
        <authorList>
            <person name="Pinto B.J."/>
            <person name="Keating S.E."/>
            <person name="Gamble T."/>
        </authorList>
    </citation>
    <scope>NUCLEOTIDE SEQUENCE</scope>
    <source>
        <strain evidence="1">TG3544</strain>
    </source>
</reference>
<sequence length="128" mass="14511">MPPEQFNVCSDKFPHNLRCILGGWLENNPWEFITESDSFCAFMANSLLSAMVETLQDLANKNHQSSLILQLMANLENTYRRDPLQLARTVKQILEAEQVAVQNKVCLDSPGLANSSEFQCYDSPCDLR</sequence>
<evidence type="ECO:0000313" key="2">
    <source>
        <dbReference type="Proteomes" id="UP000827872"/>
    </source>
</evidence>
<comment type="caution">
    <text evidence="1">The sequence shown here is derived from an EMBL/GenBank/DDBJ whole genome shotgun (WGS) entry which is preliminary data.</text>
</comment>